<protein>
    <submittedName>
        <fullName evidence="7">MFS family permease</fullName>
    </submittedName>
</protein>
<dbReference type="InterPro" id="IPR036259">
    <property type="entry name" value="MFS_trans_sf"/>
</dbReference>
<feature type="chain" id="PRO_5032297180" evidence="5">
    <location>
        <begin position="28"/>
        <end position="405"/>
    </location>
</feature>
<proteinExistence type="predicted"/>
<evidence type="ECO:0000313" key="7">
    <source>
        <dbReference type="EMBL" id="MBB6097669.1"/>
    </source>
</evidence>
<feature type="transmembrane region" description="Helical" evidence="4">
    <location>
        <begin position="320"/>
        <end position="341"/>
    </location>
</feature>
<dbReference type="InterPro" id="IPR020846">
    <property type="entry name" value="MFS_dom"/>
</dbReference>
<gene>
    <name evidence="7" type="ORF">HNR42_001086</name>
</gene>
<keyword evidence="3 4" id="KW-0472">Membrane</keyword>
<dbReference type="RefSeq" id="WP_183985332.1">
    <property type="nucleotide sequence ID" value="NZ_JACHHG010000003.1"/>
</dbReference>
<evidence type="ECO:0000256" key="2">
    <source>
        <dbReference type="ARBA" id="ARBA00022989"/>
    </source>
</evidence>
<evidence type="ECO:0000259" key="6">
    <source>
        <dbReference type="PROSITE" id="PS50850"/>
    </source>
</evidence>
<dbReference type="PROSITE" id="PS50850">
    <property type="entry name" value="MFS"/>
    <property type="match status" value="1"/>
</dbReference>
<dbReference type="InterPro" id="IPR011701">
    <property type="entry name" value="MFS"/>
</dbReference>
<feature type="domain" description="Major facilitator superfamily (MFS) profile" evidence="6">
    <location>
        <begin position="223"/>
        <end position="405"/>
    </location>
</feature>
<sequence>MSRPLSLPAPRSAAAPLAALFAAQALATGATTISVSLSSILAAQLSGQEALAGLPSTLNMLASAASAYGASRVMAARGRRVGLTAAYLLGALGAGVAGLSAIMGVFWLFLLGGALVGVAAGAIQQGRYAAAELVAPAVRGRVMGYLLSFAVVGAFASAAFSPALTRLGARLEVGAVELGWLLGAVFLALGGALIALLMPARTLEAGISETASVRARSLRAIFMQPAALTALLALGIGQGVMVMLMVLMPKHAEHLGHGLPTISGLITAHVVGMYGLAWAVGGLVDRFGERRALACGALLLLVSALTAVPATGAAPMGLSLYLLGLGWNFCFVSGSSLLVRAVMPEDRLRAQGAADVVVWSCAAAGALGGGVLMATAGFVAVAALGGIASLGALVAAATLRQPDRA</sequence>
<dbReference type="AlphaFoldDB" id="A0A841HZP3"/>
<organism evidence="7 8">
    <name type="scientific">Deinobacterium chartae</name>
    <dbReference type="NCBI Taxonomy" id="521158"/>
    <lineage>
        <taxon>Bacteria</taxon>
        <taxon>Thermotogati</taxon>
        <taxon>Deinococcota</taxon>
        <taxon>Deinococci</taxon>
        <taxon>Deinococcales</taxon>
        <taxon>Deinococcaceae</taxon>
        <taxon>Deinobacterium</taxon>
    </lineage>
</organism>
<keyword evidence="2 4" id="KW-1133">Transmembrane helix</keyword>
<feature type="transmembrane region" description="Helical" evidence="4">
    <location>
        <begin position="292"/>
        <end position="314"/>
    </location>
</feature>
<keyword evidence="8" id="KW-1185">Reference proteome</keyword>
<feature type="transmembrane region" description="Helical" evidence="4">
    <location>
        <begin position="81"/>
        <end position="99"/>
    </location>
</feature>
<dbReference type="EMBL" id="JACHHG010000003">
    <property type="protein sequence ID" value="MBB6097669.1"/>
    <property type="molecule type" value="Genomic_DNA"/>
</dbReference>
<feature type="transmembrane region" description="Helical" evidence="4">
    <location>
        <begin position="143"/>
        <end position="160"/>
    </location>
</feature>
<feature type="signal peptide" evidence="5">
    <location>
        <begin position="1"/>
        <end position="27"/>
    </location>
</feature>
<dbReference type="PANTHER" id="PTHR23534:SF1">
    <property type="entry name" value="MAJOR FACILITATOR SUPERFAMILY PROTEIN"/>
    <property type="match status" value="1"/>
</dbReference>
<evidence type="ECO:0000256" key="4">
    <source>
        <dbReference type="SAM" id="Phobius"/>
    </source>
</evidence>
<feature type="transmembrane region" description="Helical" evidence="4">
    <location>
        <begin position="353"/>
        <end position="372"/>
    </location>
</feature>
<dbReference type="SUPFAM" id="SSF103473">
    <property type="entry name" value="MFS general substrate transporter"/>
    <property type="match status" value="1"/>
</dbReference>
<dbReference type="PANTHER" id="PTHR23534">
    <property type="entry name" value="MFS PERMEASE"/>
    <property type="match status" value="1"/>
</dbReference>
<evidence type="ECO:0000256" key="1">
    <source>
        <dbReference type="ARBA" id="ARBA00022692"/>
    </source>
</evidence>
<accession>A0A841HZP3</accession>
<evidence type="ECO:0000256" key="5">
    <source>
        <dbReference type="SAM" id="SignalP"/>
    </source>
</evidence>
<keyword evidence="1 4" id="KW-0812">Transmembrane</keyword>
<feature type="transmembrane region" description="Helical" evidence="4">
    <location>
        <begin position="180"/>
        <end position="200"/>
    </location>
</feature>
<evidence type="ECO:0000256" key="3">
    <source>
        <dbReference type="ARBA" id="ARBA00023136"/>
    </source>
</evidence>
<keyword evidence="5" id="KW-0732">Signal</keyword>
<dbReference type="Pfam" id="PF07690">
    <property type="entry name" value="MFS_1"/>
    <property type="match status" value="1"/>
</dbReference>
<dbReference type="GO" id="GO:0022857">
    <property type="term" value="F:transmembrane transporter activity"/>
    <property type="evidence" value="ECO:0007669"/>
    <property type="project" value="InterPro"/>
</dbReference>
<reference evidence="7 8" key="1">
    <citation type="submission" date="2020-08" db="EMBL/GenBank/DDBJ databases">
        <title>Genomic Encyclopedia of Type Strains, Phase IV (KMG-IV): sequencing the most valuable type-strain genomes for metagenomic binning, comparative biology and taxonomic classification.</title>
        <authorList>
            <person name="Goeker M."/>
        </authorList>
    </citation>
    <scope>NUCLEOTIDE SEQUENCE [LARGE SCALE GENOMIC DNA]</scope>
    <source>
        <strain evidence="7 8">DSM 21458</strain>
    </source>
</reference>
<name>A0A841HZP3_9DEIO</name>
<feature type="transmembrane region" description="Helical" evidence="4">
    <location>
        <begin position="221"/>
        <end position="247"/>
    </location>
</feature>
<evidence type="ECO:0000313" key="8">
    <source>
        <dbReference type="Proteomes" id="UP000569951"/>
    </source>
</evidence>
<feature type="transmembrane region" description="Helical" evidence="4">
    <location>
        <begin position="105"/>
        <end position="123"/>
    </location>
</feature>
<dbReference type="Gene3D" id="1.20.1250.20">
    <property type="entry name" value="MFS general substrate transporter like domains"/>
    <property type="match status" value="1"/>
</dbReference>
<feature type="transmembrane region" description="Helical" evidence="4">
    <location>
        <begin position="378"/>
        <end position="399"/>
    </location>
</feature>
<feature type="transmembrane region" description="Helical" evidence="4">
    <location>
        <begin position="259"/>
        <end position="280"/>
    </location>
</feature>
<dbReference type="Proteomes" id="UP000569951">
    <property type="component" value="Unassembled WGS sequence"/>
</dbReference>
<comment type="caution">
    <text evidence="7">The sequence shown here is derived from an EMBL/GenBank/DDBJ whole genome shotgun (WGS) entry which is preliminary data.</text>
</comment>